<evidence type="ECO:0000313" key="1">
    <source>
        <dbReference type="Ensembl" id="ENSNLEP00000047299.1"/>
    </source>
</evidence>
<organism evidence="1 2">
    <name type="scientific">Nomascus leucogenys</name>
    <name type="common">Northern white-cheeked gibbon</name>
    <name type="synonym">Hylobates leucogenys</name>
    <dbReference type="NCBI Taxonomy" id="61853"/>
    <lineage>
        <taxon>Eukaryota</taxon>
        <taxon>Metazoa</taxon>
        <taxon>Chordata</taxon>
        <taxon>Craniata</taxon>
        <taxon>Vertebrata</taxon>
        <taxon>Euteleostomi</taxon>
        <taxon>Mammalia</taxon>
        <taxon>Eutheria</taxon>
        <taxon>Euarchontoglires</taxon>
        <taxon>Primates</taxon>
        <taxon>Haplorrhini</taxon>
        <taxon>Catarrhini</taxon>
        <taxon>Hylobatidae</taxon>
        <taxon>Nomascus</taxon>
    </lineage>
</organism>
<reference evidence="1" key="3">
    <citation type="submission" date="2025-09" db="UniProtKB">
        <authorList>
            <consortium name="Ensembl"/>
        </authorList>
    </citation>
    <scope>IDENTIFICATION</scope>
</reference>
<accession>A0A2I3HUL3</accession>
<dbReference type="EMBL" id="ADFV01103332">
    <property type="status" value="NOT_ANNOTATED_CDS"/>
    <property type="molecule type" value="Genomic_DNA"/>
</dbReference>
<dbReference type="EMBL" id="ADFV01103331">
    <property type="status" value="NOT_ANNOTATED_CDS"/>
    <property type="molecule type" value="Genomic_DNA"/>
</dbReference>
<dbReference type="EMBL" id="ADFV01103335">
    <property type="status" value="NOT_ANNOTATED_CDS"/>
    <property type="molecule type" value="Genomic_DNA"/>
</dbReference>
<dbReference type="EMBL" id="ADFV01103334">
    <property type="status" value="NOT_ANNOTATED_CDS"/>
    <property type="molecule type" value="Genomic_DNA"/>
</dbReference>
<name>A0A2I3HUL3_NOMLE</name>
<dbReference type="GeneTree" id="ENSGT00730000111305"/>
<dbReference type="SMR" id="A0A2I3HUL3"/>
<proteinExistence type="predicted"/>
<keyword evidence="2" id="KW-1185">Reference proteome</keyword>
<reference evidence="1 2" key="1">
    <citation type="submission" date="2012-10" db="EMBL/GenBank/DDBJ databases">
        <authorList>
            <consortium name="Gibbon Genome Sequencing Consortium"/>
        </authorList>
    </citation>
    <scope>NUCLEOTIDE SEQUENCE [LARGE SCALE GENOMIC DNA]</scope>
</reference>
<dbReference type="Proteomes" id="UP000001073">
    <property type="component" value="Chromosome 23"/>
</dbReference>
<dbReference type="AlphaFoldDB" id="A0A2I3HUL3"/>
<dbReference type="Ensembl" id="ENSNLET00000044105.1">
    <property type="protein sequence ID" value="ENSNLEP00000047299.1"/>
    <property type="gene ID" value="ENSNLEG00000016525.2"/>
</dbReference>
<reference evidence="1" key="2">
    <citation type="submission" date="2025-08" db="UniProtKB">
        <authorList>
            <consortium name="Ensembl"/>
        </authorList>
    </citation>
    <scope>IDENTIFICATION</scope>
</reference>
<dbReference type="EMBL" id="ADFV01103337">
    <property type="status" value="NOT_ANNOTATED_CDS"/>
    <property type="molecule type" value="Genomic_DNA"/>
</dbReference>
<dbReference type="EMBL" id="ADFV01103336">
    <property type="status" value="NOT_ANNOTATED_CDS"/>
    <property type="molecule type" value="Genomic_DNA"/>
</dbReference>
<dbReference type="EMBL" id="ADFV01103333">
    <property type="status" value="NOT_ANNOTATED_CDS"/>
    <property type="molecule type" value="Genomic_DNA"/>
</dbReference>
<gene>
    <name evidence="1" type="primary">AMN1</name>
</gene>
<evidence type="ECO:0000313" key="2">
    <source>
        <dbReference type="Proteomes" id="UP000001073"/>
    </source>
</evidence>
<sequence length="35" mass="3756">MGHCVNLTDGAVEAVLTYCPQIRILLFHGCPLITG</sequence>
<protein>
    <submittedName>
        <fullName evidence="1">Antagonist of mitotic exit network 1 homolog</fullName>
    </submittedName>
</protein>